<reference evidence="6 7" key="1">
    <citation type="submission" date="2018-06" db="EMBL/GenBank/DDBJ databases">
        <authorList>
            <consortium name="Pathogen Informatics"/>
            <person name="Doyle S."/>
        </authorList>
    </citation>
    <scope>NUCLEOTIDE SEQUENCE [LARGE SCALE GENOMIC DNA]</scope>
    <source>
        <strain evidence="6 7">NCTC10911</strain>
    </source>
</reference>
<dbReference type="AlphaFoldDB" id="A0A0E8DXI1"/>
<dbReference type="OMA" id="PAYDMNP"/>
<dbReference type="Pfam" id="PF13657">
    <property type="entry name" value="Couple_hipA"/>
    <property type="match status" value="1"/>
</dbReference>
<organism evidence="6 7">
    <name type="scientific">Bordetella pertussis</name>
    <dbReference type="NCBI Taxonomy" id="520"/>
    <lineage>
        <taxon>Bacteria</taxon>
        <taxon>Pseudomonadati</taxon>
        <taxon>Pseudomonadota</taxon>
        <taxon>Betaproteobacteria</taxon>
        <taxon>Burkholderiales</taxon>
        <taxon>Alcaligenaceae</taxon>
        <taxon>Bordetella</taxon>
    </lineage>
</organism>
<dbReference type="Proteomes" id="UP000255014">
    <property type="component" value="Unassembled WGS sequence"/>
</dbReference>
<dbReference type="RefSeq" id="WP_010929595.1">
    <property type="nucleotide sequence ID" value="NZ_AP024746.1"/>
</dbReference>
<feature type="domain" description="HipA-like C-terminal" evidence="4">
    <location>
        <begin position="173"/>
        <end position="383"/>
    </location>
</feature>
<comment type="similarity">
    <text evidence="1">Belongs to the HipA Ser/Thr kinase family.</text>
</comment>
<sequence length="408" mass="45271">MATKSLRRQDLEVHLGSTGQVVGRLYLGSGKRSAFSYDERWLRDARFFTLSPDLLPVLSVQHPQEVFFRALEDTAPDSWGERVIRRAHARLRQQDGETPPLEPVDFLMWVDDEARVGALRLFDPHAKVYLRSGATPGHVPPLVELDKVVQAARALEAGTETARDLQYLLGQGTSLGGARPKSSVRDTDGRLALGKFPSQADRRDVIRGEVLAMHLAAKAGIKVAAARVELIGGTAVAIIRRFDRTDDGGRIPYVSAATMLQSDGRDTVHAYTELVDVLLREGADPIADIHQLWRRLVLNFLICNTDDHLRNTGFLYDSRNHGWRLSPAFDLNPMPGDRRESKTWLTEDSGPIESRDMLMEGAPYFRLAAEEAAAIWTEVAQAVGSWRVVARGLGMQGTDLVDFEPAFA</sequence>
<dbReference type="Gene3D" id="1.10.1070.20">
    <property type="match status" value="1"/>
</dbReference>
<protein>
    <submittedName>
        <fullName evidence="6">Putative DNA-binding transcriptional regulator</fullName>
    </submittedName>
</protein>
<dbReference type="InterPro" id="IPR017508">
    <property type="entry name" value="HipA_N1"/>
</dbReference>
<evidence type="ECO:0000256" key="2">
    <source>
        <dbReference type="ARBA" id="ARBA00022679"/>
    </source>
</evidence>
<proteinExistence type="inferred from homology"/>
<dbReference type="GO" id="GO:0005829">
    <property type="term" value="C:cytosol"/>
    <property type="evidence" value="ECO:0007669"/>
    <property type="project" value="TreeGrafter"/>
</dbReference>
<name>A0A0E8DXI1_BORPT</name>
<keyword evidence="3" id="KW-0418">Kinase</keyword>
<evidence type="ECO:0000313" key="7">
    <source>
        <dbReference type="Proteomes" id="UP000255014"/>
    </source>
</evidence>
<dbReference type="EMBL" id="UFTT01000002">
    <property type="protein sequence ID" value="SUV63403.1"/>
    <property type="molecule type" value="Genomic_DNA"/>
</dbReference>
<evidence type="ECO:0000256" key="3">
    <source>
        <dbReference type="ARBA" id="ARBA00022777"/>
    </source>
</evidence>
<dbReference type="GeneID" id="69603682"/>
<evidence type="ECO:0000313" key="6">
    <source>
        <dbReference type="EMBL" id="SUV63403.1"/>
    </source>
</evidence>
<evidence type="ECO:0000256" key="1">
    <source>
        <dbReference type="ARBA" id="ARBA00010164"/>
    </source>
</evidence>
<dbReference type="Pfam" id="PF07804">
    <property type="entry name" value="HipA_C"/>
    <property type="match status" value="1"/>
</dbReference>
<dbReference type="GO" id="GO:0004674">
    <property type="term" value="F:protein serine/threonine kinase activity"/>
    <property type="evidence" value="ECO:0007669"/>
    <property type="project" value="TreeGrafter"/>
</dbReference>
<dbReference type="PANTHER" id="PTHR37419:SF8">
    <property type="entry name" value="TOXIN YJJJ"/>
    <property type="match status" value="1"/>
</dbReference>
<keyword evidence="2" id="KW-0808">Transferase</keyword>
<evidence type="ECO:0000259" key="5">
    <source>
        <dbReference type="Pfam" id="PF13657"/>
    </source>
</evidence>
<accession>A0A0E8DXI1</accession>
<dbReference type="PANTHER" id="PTHR37419">
    <property type="entry name" value="SERINE/THREONINE-PROTEIN KINASE TOXIN HIPA"/>
    <property type="match status" value="1"/>
</dbReference>
<dbReference type="GO" id="GO:0003677">
    <property type="term" value="F:DNA binding"/>
    <property type="evidence" value="ECO:0007669"/>
    <property type="project" value="UniProtKB-KW"/>
</dbReference>
<dbReference type="InterPro" id="IPR052028">
    <property type="entry name" value="HipA_Ser/Thr_kinase"/>
</dbReference>
<dbReference type="InterPro" id="IPR012893">
    <property type="entry name" value="HipA-like_C"/>
</dbReference>
<keyword evidence="6" id="KW-0238">DNA-binding</keyword>
<dbReference type="SMR" id="A0A0E8DXI1"/>
<evidence type="ECO:0000259" key="4">
    <source>
        <dbReference type="Pfam" id="PF07804"/>
    </source>
</evidence>
<gene>
    <name evidence="6" type="ORF">NCTC10911_00403</name>
</gene>
<feature type="domain" description="HipA N-terminal subdomain 1" evidence="5">
    <location>
        <begin position="19"/>
        <end position="91"/>
    </location>
</feature>